<dbReference type="PROSITE" id="PS51257">
    <property type="entry name" value="PROKAR_LIPOPROTEIN"/>
    <property type="match status" value="1"/>
</dbReference>
<protein>
    <recommendedName>
        <fullName evidence="3">DUF4367 domain-containing protein</fullName>
    </recommendedName>
</protein>
<keyword evidence="2" id="KW-1185">Reference proteome</keyword>
<dbReference type="EMBL" id="JBHTCP010000013">
    <property type="protein sequence ID" value="MFC7371633.1"/>
    <property type="molecule type" value="Genomic_DNA"/>
</dbReference>
<evidence type="ECO:0000313" key="1">
    <source>
        <dbReference type="EMBL" id="MFC7371633.1"/>
    </source>
</evidence>
<accession>A0ABW2NRP8</accession>
<reference evidence="2" key="1">
    <citation type="journal article" date="2019" name="Int. J. Syst. Evol. Microbiol.">
        <title>The Global Catalogue of Microorganisms (GCM) 10K type strain sequencing project: providing services to taxonomists for standard genome sequencing and annotation.</title>
        <authorList>
            <consortium name="The Broad Institute Genomics Platform"/>
            <consortium name="The Broad Institute Genome Sequencing Center for Infectious Disease"/>
            <person name="Wu L."/>
            <person name="Ma J."/>
        </authorList>
    </citation>
    <scope>NUCLEOTIDE SEQUENCE [LARGE SCALE GENOMIC DNA]</scope>
    <source>
        <strain evidence="2">NBRC 106396</strain>
    </source>
</reference>
<organism evidence="1 2">
    <name type="scientific">Fictibacillus iocasae</name>
    <dbReference type="NCBI Taxonomy" id="2715437"/>
    <lineage>
        <taxon>Bacteria</taxon>
        <taxon>Bacillati</taxon>
        <taxon>Bacillota</taxon>
        <taxon>Bacilli</taxon>
        <taxon>Bacillales</taxon>
        <taxon>Fictibacillaceae</taxon>
        <taxon>Fictibacillus</taxon>
    </lineage>
</organism>
<evidence type="ECO:0008006" key="3">
    <source>
        <dbReference type="Google" id="ProtNLM"/>
    </source>
</evidence>
<comment type="caution">
    <text evidence="1">The sequence shown here is derived from an EMBL/GenBank/DDBJ whole genome shotgun (WGS) entry which is preliminary data.</text>
</comment>
<gene>
    <name evidence="1" type="ORF">ACFQPF_08085</name>
</gene>
<proteinExistence type="predicted"/>
<name>A0ABW2NRP8_9BACL</name>
<sequence>MLKRMMGLFSIVLLLLAGCSEDKPELKPLKDKLLELQSREKDGYPKYYAAVEKKVAEKALPFPVSLPKTYPFKGKAAQSVITDWGKKKKLSVETGILPVKEELPYYMAMYTFNHPNKVSQSIKDKQYDDITELEDGTEAYMTSNDSYVSVGWQEDGYEYLLEYAASSGTLPKSAKKDVLKAASSVPND</sequence>
<dbReference type="RefSeq" id="WP_379748382.1">
    <property type="nucleotide sequence ID" value="NZ_JBHTCP010000013.1"/>
</dbReference>
<evidence type="ECO:0000313" key="2">
    <source>
        <dbReference type="Proteomes" id="UP001596549"/>
    </source>
</evidence>
<dbReference type="Proteomes" id="UP001596549">
    <property type="component" value="Unassembled WGS sequence"/>
</dbReference>